<sequence length="209" mass="22761">MAMNTCWSIGYAQNCNSGIQHINIAFIPTFTPYSHRLHLLIIKSFPSPQVQFCTMKLTTVSILAAVSSALAVPTNIKRDSYIQISDFWARAGPTSPGASMHFVVTDPNYPEDTPTDCNLIWTYGHAAKEGARCNNGEYYIKFPNGAPDFNLFTLELQRVSGPIAEDGHVLLSSNANGGAPGTKWICVNDPKPGVEISCSYDGVLQMQVA</sequence>
<dbReference type="VEuPathDB" id="FungiDB:Afu8g01760"/>
<dbReference type="OrthoDB" id="4416590at2759"/>
<comment type="caution">
    <text evidence="1">The sequence shown here is derived from an EMBL/GenBank/DDBJ whole genome shotgun (WGS) entry which is preliminary data.</text>
</comment>
<dbReference type="EMBL" id="AAHF01000014">
    <property type="protein sequence ID" value="EAL84992.1"/>
    <property type="molecule type" value="Genomic_DNA"/>
</dbReference>
<protein>
    <submittedName>
        <fullName evidence="1">Uncharacterized protein</fullName>
    </submittedName>
</protein>
<proteinExistence type="predicted"/>
<dbReference type="AlphaFoldDB" id="Q4WBC0"/>
<evidence type="ECO:0000313" key="2">
    <source>
        <dbReference type="Proteomes" id="UP000002530"/>
    </source>
</evidence>
<organism evidence="1 2">
    <name type="scientific">Aspergillus fumigatus (strain ATCC MYA-4609 / CBS 101355 / FGSC A1100 / Af293)</name>
    <name type="common">Neosartorya fumigata</name>
    <dbReference type="NCBI Taxonomy" id="330879"/>
    <lineage>
        <taxon>Eukaryota</taxon>
        <taxon>Fungi</taxon>
        <taxon>Dikarya</taxon>
        <taxon>Ascomycota</taxon>
        <taxon>Pezizomycotina</taxon>
        <taxon>Eurotiomycetes</taxon>
        <taxon>Eurotiomycetidae</taxon>
        <taxon>Eurotiales</taxon>
        <taxon>Aspergillaceae</taxon>
        <taxon>Aspergillus</taxon>
        <taxon>Aspergillus subgen. Fumigati</taxon>
    </lineage>
</organism>
<dbReference type="GeneID" id="3504581"/>
<gene>
    <name evidence="1" type="ORF">AFUA_8G01760</name>
</gene>
<keyword evidence="2" id="KW-1185">Reference proteome</keyword>
<dbReference type="Proteomes" id="UP000002530">
    <property type="component" value="Unassembled WGS sequence"/>
</dbReference>
<dbReference type="OMA" id="TDCNLIW"/>
<dbReference type="InParanoid" id="Q4WBC0"/>
<dbReference type="eggNOG" id="ENOG502RNGZ">
    <property type="taxonomic scope" value="Eukaryota"/>
</dbReference>
<evidence type="ECO:0000313" key="1">
    <source>
        <dbReference type="EMBL" id="EAL84992.1"/>
    </source>
</evidence>
<reference evidence="1 2" key="1">
    <citation type="journal article" date="2005" name="Nature">
        <title>Genomic sequence of the pathogenic and allergenic filamentous fungus Aspergillus fumigatus.</title>
        <authorList>
            <person name="Nierman W.C."/>
            <person name="Pain A."/>
            <person name="Anderson M.J."/>
            <person name="Wortman J.R."/>
            <person name="Kim H.S."/>
            <person name="Arroyo J."/>
            <person name="Berriman M."/>
            <person name="Abe K."/>
            <person name="Archer D.B."/>
            <person name="Bermejo C."/>
            <person name="Bennett J."/>
            <person name="Bowyer P."/>
            <person name="Chen D."/>
            <person name="Collins M."/>
            <person name="Coulsen R."/>
            <person name="Davies R."/>
            <person name="Dyer P.S."/>
            <person name="Farman M."/>
            <person name="Fedorova N."/>
            <person name="Fedorova N."/>
            <person name="Feldblyum T.V."/>
            <person name="Fischer R."/>
            <person name="Fosker N."/>
            <person name="Fraser A."/>
            <person name="Garcia J.L."/>
            <person name="Garcia M.J."/>
            <person name="Goble A."/>
            <person name="Goldman G.H."/>
            <person name="Gomi K."/>
            <person name="Griffith-Jones S."/>
            <person name="Gwilliam R."/>
            <person name="Haas B."/>
            <person name="Haas H."/>
            <person name="Harris D."/>
            <person name="Horiuchi H."/>
            <person name="Huang J."/>
            <person name="Humphray S."/>
            <person name="Jimenez J."/>
            <person name="Keller N."/>
            <person name="Khouri H."/>
            <person name="Kitamoto K."/>
            <person name="Kobayashi T."/>
            <person name="Konzack S."/>
            <person name="Kulkarni R."/>
            <person name="Kumagai T."/>
            <person name="Lafon A."/>
            <person name="Latge J.P."/>
            <person name="Li W."/>
            <person name="Lord A."/>
            <person name="Lu C."/>
            <person name="Majoros W.H."/>
            <person name="May G.S."/>
            <person name="Miller B.L."/>
            <person name="Mohamoud Y."/>
            <person name="Molina M."/>
            <person name="Monod M."/>
            <person name="Mouyna I."/>
            <person name="Mulligan S."/>
            <person name="Murphy L."/>
            <person name="O'Neil S."/>
            <person name="Paulsen I."/>
            <person name="Penalva M.A."/>
            <person name="Pertea M."/>
            <person name="Price C."/>
            <person name="Pritchard B.L."/>
            <person name="Quail M.A."/>
            <person name="Rabbinowitsch E."/>
            <person name="Rawlins N."/>
            <person name="Rajandream M.A."/>
            <person name="Reichard U."/>
            <person name="Renauld H."/>
            <person name="Robson G.D."/>
            <person name="Rodriguez de Cordoba S."/>
            <person name="Rodriguez-Pena J.M."/>
            <person name="Ronning C.M."/>
            <person name="Rutter S."/>
            <person name="Salzberg S.L."/>
            <person name="Sanchez M."/>
            <person name="Sanchez-Ferrero J.C."/>
            <person name="Saunders D."/>
            <person name="Seeger K."/>
            <person name="Squares R."/>
            <person name="Squares S."/>
            <person name="Takeuchi M."/>
            <person name="Tekaia F."/>
            <person name="Turner G."/>
            <person name="Vazquez de Aldana C.R."/>
            <person name="Weidman J."/>
            <person name="White O."/>
            <person name="Woodward J."/>
            <person name="Yu J.H."/>
            <person name="Fraser C."/>
            <person name="Galagan J.E."/>
            <person name="Asai K."/>
            <person name="Machida M."/>
            <person name="Hall N."/>
            <person name="Barrell B."/>
            <person name="Denning D.W."/>
        </authorList>
    </citation>
    <scope>NUCLEOTIDE SEQUENCE [LARGE SCALE GENOMIC DNA]</scope>
    <source>
        <strain evidence="1 2">Af293</strain>
    </source>
</reference>
<dbReference type="HOGENOM" id="CLU_112089_0_0_1"/>
<dbReference type="KEGG" id="afm:AFUA_8G01760"/>
<name>Q4WBC0_ASPFU</name>
<dbReference type="RefSeq" id="XP_747030.1">
    <property type="nucleotide sequence ID" value="XM_741937.1"/>
</dbReference>
<accession>Q4WBC0</accession>